<reference evidence="1 2" key="1">
    <citation type="submission" date="2024-01" db="EMBL/GenBank/DDBJ databases">
        <title>The diversity of rhizobia nodulating Mimosa spp. in eleven states of Brazil covering several biomes is determined by host plant, location, and edaphic factors.</title>
        <authorList>
            <person name="Rouws L."/>
            <person name="Barauna A."/>
            <person name="Beukes C."/>
            <person name="De Faria S.M."/>
            <person name="Gross E."/>
            <person name="Dos Reis Junior F.B."/>
            <person name="Simon M."/>
            <person name="Maluk M."/>
            <person name="Odee D.W."/>
            <person name="Kenicer G."/>
            <person name="Young J.P.W."/>
            <person name="Reis V.M."/>
            <person name="Zilli J."/>
            <person name="James E.K."/>
        </authorList>
    </citation>
    <scope>NUCLEOTIDE SEQUENCE [LARGE SCALE GENOMIC DNA]</scope>
    <source>
        <strain evidence="1 2">JPY164</strain>
    </source>
</reference>
<organism evidence="1 2">
    <name type="scientific">Paraburkholderia guartelaensis</name>
    <dbReference type="NCBI Taxonomy" id="2546446"/>
    <lineage>
        <taxon>Bacteria</taxon>
        <taxon>Pseudomonadati</taxon>
        <taxon>Pseudomonadota</taxon>
        <taxon>Betaproteobacteria</taxon>
        <taxon>Burkholderiales</taxon>
        <taxon>Burkholderiaceae</taxon>
        <taxon>Paraburkholderia</taxon>
    </lineage>
</organism>
<gene>
    <name evidence="1" type="ORF">VSR33_13810</name>
</gene>
<evidence type="ECO:0000313" key="1">
    <source>
        <dbReference type="EMBL" id="MEM5448555.1"/>
    </source>
</evidence>
<dbReference type="Proteomes" id="UP001390669">
    <property type="component" value="Unassembled WGS sequence"/>
</dbReference>
<proteinExistence type="predicted"/>
<name>A0ABU9SC74_9BURK</name>
<protein>
    <submittedName>
        <fullName evidence="1">Uncharacterized protein</fullName>
    </submittedName>
</protein>
<evidence type="ECO:0000313" key="2">
    <source>
        <dbReference type="Proteomes" id="UP001390669"/>
    </source>
</evidence>
<keyword evidence="2" id="KW-1185">Reference proteome</keyword>
<dbReference type="RefSeq" id="WP_368618423.1">
    <property type="nucleotide sequence ID" value="NZ_JAYMRW010000005.1"/>
</dbReference>
<comment type="caution">
    <text evidence="1">The sequence shown here is derived from an EMBL/GenBank/DDBJ whole genome shotgun (WGS) entry which is preliminary data.</text>
</comment>
<sequence>MTTGRYRADRQWLIEHDMELARSASHIASMMHEESMQAAIRETLLQFEAAHGPEELKIFTRALARKLEERGNLRAAEVIRGFVKHGPSPGATP</sequence>
<dbReference type="EMBL" id="JAYMRW010000005">
    <property type="protein sequence ID" value="MEM5448555.1"/>
    <property type="molecule type" value="Genomic_DNA"/>
</dbReference>
<accession>A0ABU9SC74</accession>